<feature type="non-terminal residue" evidence="3">
    <location>
        <position position="1"/>
    </location>
</feature>
<dbReference type="PANTHER" id="PTHR19136:SF81">
    <property type="entry name" value="MOLYBDENUM COFACTOR GUANYLYLTRANSFERASE"/>
    <property type="match status" value="1"/>
</dbReference>
<reference evidence="3" key="1">
    <citation type="submission" date="2018-05" db="EMBL/GenBank/DDBJ databases">
        <authorList>
            <person name="Lanie J.A."/>
            <person name="Ng W.-L."/>
            <person name="Kazmierczak K.M."/>
            <person name="Andrzejewski T.M."/>
            <person name="Davidsen T.M."/>
            <person name="Wayne K.J."/>
            <person name="Tettelin H."/>
            <person name="Glass J.I."/>
            <person name="Rusch D."/>
            <person name="Podicherti R."/>
            <person name="Tsui H.-C.T."/>
            <person name="Winkler M.E."/>
        </authorList>
    </citation>
    <scope>NUCLEOTIDE SEQUENCE</scope>
</reference>
<name>A0A383F1R2_9ZZZZ</name>
<dbReference type="InterPro" id="IPR025877">
    <property type="entry name" value="MobA-like_NTP_Trfase"/>
</dbReference>
<gene>
    <name evidence="3" type="ORF">METZ01_LOCUS515182</name>
</gene>
<dbReference type="GO" id="GO:1902758">
    <property type="term" value="P:bis(molybdopterin guanine dinucleotide)molybdenum biosynthetic process"/>
    <property type="evidence" value="ECO:0007669"/>
    <property type="project" value="TreeGrafter"/>
</dbReference>
<dbReference type="PANTHER" id="PTHR19136">
    <property type="entry name" value="MOLYBDENUM COFACTOR GUANYLYLTRANSFERASE"/>
    <property type="match status" value="1"/>
</dbReference>
<evidence type="ECO:0000256" key="1">
    <source>
        <dbReference type="ARBA" id="ARBA00022679"/>
    </source>
</evidence>
<dbReference type="InterPro" id="IPR029044">
    <property type="entry name" value="Nucleotide-diphossugar_trans"/>
</dbReference>
<protein>
    <recommendedName>
        <fullName evidence="2">MobA-like NTP transferase domain-containing protein</fullName>
    </recommendedName>
</protein>
<feature type="domain" description="MobA-like NTP transferase" evidence="2">
    <location>
        <begin position="11"/>
        <end position="95"/>
    </location>
</feature>
<dbReference type="SUPFAM" id="SSF53448">
    <property type="entry name" value="Nucleotide-diphospho-sugar transferases"/>
    <property type="match status" value="1"/>
</dbReference>
<proteinExistence type="predicted"/>
<accession>A0A383F1R2</accession>
<dbReference type="GO" id="GO:0016779">
    <property type="term" value="F:nucleotidyltransferase activity"/>
    <property type="evidence" value="ECO:0007669"/>
    <property type="project" value="TreeGrafter"/>
</dbReference>
<sequence>VKKISKNEISAVILAGGRGSRMGGKDKGLIEFRGLALIAHVVNIVKIRVNQIFISANRSLDDYSKYGKVIVDDLEDYQGPLAGISKALKVCSSSYLL</sequence>
<dbReference type="Pfam" id="PF12804">
    <property type="entry name" value="NTP_transf_3"/>
    <property type="match status" value="1"/>
</dbReference>
<keyword evidence="1" id="KW-0808">Transferase</keyword>
<evidence type="ECO:0000259" key="2">
    <source>
        <dbReference type="Pfam" id="PF12804"/>
    </source>
</evidence>
<feature type="non-terminal residue" evidence="3">
    <location>
        <position position="97"/>
    </location>
</feature>
<organism evidence="3">
    <name type="scientific">marine metagenome</name>
    <dbReference type="NCBI Taxonomy" id="408172"/>
    <lineage>
        <taxon>unclassified sequences</taxon>
        <taxon>metagenomes</taxon>
        <taxon>ecological metagenomes</taxon>
    </lineage>
</organism>
<dbReference type="EMBL" id="UINC01230269">
    <property type="protein sequence ID" value="SVE62328.1"/>
    <property type="molecule type" value="Genomic_DNA"/>
</dbReference>
<evidence type="ECO:0000313" key="3">
    <source>
        <dbReference type="EMBL" id="SVE62328.1"/>
    </source>
</evidence>
<dbReference type="Gene3D" id="3.90.550.10">
    <property type="entry name" value="Spore Coat Polysaccharide Biosynthesis Protein SpsA, Chain A"/>
    <property type="match status" value="1"/>
</dbReference>
<dbReference type="AlphaFoldDB" id="A0A383F1R2"/>